<evidence type="ECO:0000256" key="1">
    <source>
        <dbReference type="SAM" id="MobiDB-lite"/>
    </source>
</evidence>
<gene>
    <name evidence="3" type="ORF">Pcinc_011336</name>
    <name evidence="2" type="ORF">Pcinc_039025</name>
</gene>
<dbReference type="Proteomes" id="UP001286313">
    <property type="component" value="Unassembled WGS sequence"/>
</dbReference>
<proteinExistence type="predicted"/>
<organism evidence="2 4">
    <name type="scientific">Petrolisthes cinctipes</name>
    <name type="common">Flat porcelain crab</name>
    <dbReference type="NCBI Taxonomy" id="88211"/>
    <lineage>
        <taxon>Eukaryota</taxon>
        <taxon>Metazoa</taxon>
        <taxon>Ecdysozoa</taxon>
        <taxon>Arthropoda</taxon>
        <taxon>Crustacea</taxon>
        <taxon>Multicrustacea</taxon>
        <taxon>Malacostraca</taxon>
        <taxon>Eumalacostraca</taxon>
        <taxon>Eucarida</taxon>
        <taxon>Decapoda</taxon>
        <taxon>Pleocyemata</taxon>
        <taxon>Anomura</taxon>
        <taxon>Galatheoidea</taxon>
        <taxon>Porcellanidae</taxon>
        <taxon>Petrolisthes</taxon>
    </lineage>
</organism>
<dbReference type="EMBL" id="JAWQEG010006553">
    <property type="protein sequence ID" value="KAK3854495.1"/>
    <property type="molecule type" value="Genomic_DNA"/>
</dbReference>
<evidence type="ECO:0000313" key="4">
    <source>
        <dbReference type="Proteomes" id="UP001286313"/>
    </source>
</evidence>
<reference evidence="2" key="1">
    <citation type="submission" date="2023-10" db="EMBL/GenBank/DDBJ databases">
        <title>Genome assemblies of two species of porcelain crab, Petrolisthes cinctipes and Petrolisthes manimaculis (Anomura: Porcellanidae).</title>
        <authorList>
            <person name="Angst P."/>
        </authorList>
    </citation>
    <scope>NUCLEOTIDE SEQUENCE</scope>
    <source>
        <strain evidence="2">PB745_01</strain>
        <tissue evidence="2">Gill</tissue>
    </source>
</reference>
<dbReference type="EMBL" id="JAWQEG010000887">
    <property type="protein sequence ID" value="KAK3884381.1"/>
    <property type="molecule type" value="Genomic_DNA"/>
</dbReference>
<accession>A0AAE1BPS4</accession>
<feature type="region of interest" description="Disordered" evidence="1">
    <location>
        <begin position="23"/>
        <end position="71"/>
    </location>
</feature>
<protein>
    <submittedName>
        <fullName evidence="2">Uncharacterized protein</fullName>
    </submittedName>
</protein>
<keyword evidence="4" id="KW-1185">Reference proteome</keyword>
<feature type="compositionally biased region" description="Basic residues" evidence="1">
    <location>
        <begin position="35"/>
        <end position="50"/>
    </location>
</feature>
<name>A0AAE1BPS4_PETCI</name>
<evidence type="ECO:0000313" key="2">
    <source>
        <dbReference type="EMBL" id="KAK3854495.1"/>
    </source>
</evidence>
<dbReference type="AlphaFoldDB" id="A0AAE1BPS4"/>
<sequence length="71" mass="7524">MVRAGNYNCSGGIWQLLGVAAGGGVPRKVSPQSRSGHHRGRSSLHTQHPHSIRDRDTGIEDSAATAPKMAH</sequence>
<comment type="caution">
    <text evidence="2">The sequence shown here is derived from an EMBL/GenBank/DDBJ whole genome shotgun (WGS) entry which is preliminary data.</text>
</comment>
<evidence type="ECO:0000313" key="3">
    <source>
        <dbReference type="EMBL" id="KAK3884381.1"/>
    </source>
</evidence>